<name>A0A1Y1Y514_9FUNG</name>
<reference evidence="10 11" key="1">
    <citation type="submission" date="2016-07" db="EMBL/GenBank/DDBJ databases">
        <title>Pervasive Adenine N6-methylation of Active Genes in Fungi.</title>
        <authorList>
            <consortium name="DOE Joint Genome Institute"/>
            <person name="Mondo S.J."/>
            <person name="Dannebaum R.O."/>
            <person name="Kuo R.C."/>
            <person name="Labutti K."/>
            <person name="Haridas S."/>
            <person name="Kuo A."/>
            <person name="Salamov A."/>
            <person name="Ahrendt S.R."/>
            <person name="Lipzen A."/>
            <person name="Sullivan W."/>
            <person name="Andreopoulos W.B."/>
            <person name="Clum A."/>
            <person name="Lindquist E."/>
            <person name="Daum C."/>
            <person name="Ramamoorthy G.K."/>
            <person name="Gryganskyi A."/>
            <person name="Culley D."/>
            <person name="Magnuson J.K."/>
            <person name="James T.Y."/>
            <person name="O'Malley M.A."/>
            <person name="Stajich J.E."/>
            <person name="Spatafora J.W."/>
            <person name="Visel A."/>
            <person name="Grigoriev I.V."/>
        </authorList>
    </citation>
    <scope>NUCLEOTIDE SEQUENCE [LARGE SCALE GENOMIC DNA]</scope>
    <source>
        <strain evidence="10 11">CBS 931.73</strain>
    </source>
</reference>
<dbReference type="OrthoDB" id="5817230at2759"/>
<dbReference type="FunFam" id="3.40.50.300:FF:000563">
    <property type="entry name" value="Guanine nucleotide-binding protein alpha subunit"/>
    <property type="match status" value="1"/>
</dbReference>
<evidence type="ECO:0000256" key="1">
    <source>
        <dbReference type="ARBA" id="ARBA00022707"/>
    </source>
</evidence>
<dbReference type="GO" id="GO:0031683">
    <property type="term" value="F:G-protein beta/gamma-subunit complex binding"/>
    <property type="evidence" value="ECO:0007669"/>
    <property type="project" value="InterPro"/>
</dbReference>
<keyword evidence="5 8" id="KW-0342">GTP-binding</keyword>
<dbReference type="InterPro" id="IPR011025">
    <property type="entry name" value="GproteinA_insert"/>
</dbReference>
<dbReference type="PRINTS" id="PR00318">
    <property type="entry name" value="GPROTEINA"/>
</dbReference>
<evidence type="ECO:0000313" key="11">
    <source>
        <dbReference type="Proteomes" id="UP000193498"/>
    </source>
</evidence>
<accession>A0A1Y1Y514</accession>
<evidence type="ECO:0000256" key="7">
    <source>
        <dbReference type="ARBA" id="ARBA00023224"/>
    </source>
</evidence>
<dbReference type="FunCoup" id="A0A1Y1Y514">
    <property type="interactions" value="197"/>
</dbReference>
<feature type="binding site" evidence="9">
    <location>
        <position position="199"/>
    </location>
    <ligand>
        <name>Mg(2+)</name>
        <dbReference type="ChEBI" id="CHEBI:18420"/>
    </ligand>
</feature>
<dbReference type="GO" id="GO:0032502">
    <property type="term" value="P:developmental process"/>
    <property type="evidence" value="ECO:0007669"/>
    <property type="project" value="UniProtKB-ARBA"/>
</dbReference>
<evidence type="ECO:0000313" key="10">
    <source>
        <dbReference type="EMBL" id="ORX93110.1"/>
    </source>
</evidence>
<dbReference type="AlphaFoldDB" id="A0A1Y1Y514"/>
<dbReference type="InterPro" id="IPR002975">
    <property type="entry name" value="Fungi_Gprotein_alpha"/>
</dbReference>
<dbReference type="FunFam" id="1.10.400.10:FF:000007">
    <property type="entry name" value="Guanine nucleotide-binding protein subunit alpha"/>
    <property type="match status" value="1"/>
</dbReference>
<dbReference type="CDD" id="cd00066">
    <property type="entry name" value="G-alpha"/>
    <property type="match status" value="1"/>
</dbReference>
<keyword evidence="1" id="KW-0519">Myristate</keyword>
<feature type="binding site" evidence="8">
    <location>
        <position position="343"/>
    </location>
    <ligand>
        <name>GTP</name>
        <dbReference type="ChEBI" id="CHEBI:37565"/>
    </ligand>
</feature>
<dbReference type="EMBL" id="MCFE01000246">
    <property type="protein sequence ID" value="ORX93110.1"/>
    <property type="molecule type" value="Genomic_DNA"/>
</dbReference>
<dbReference type="PANTHER" id="PTHR10218:SF302">
    <property type="entry name" value="GUANINE NUCLEOTIDE-BINDING PROTEIN ALPHA-5 SUBUNIT"/>
    <property type="match status" value="1"/>
</dbReference>
<feature type="binding site" evidence="8">
    <location>
        <begin position="193"/>
        <end position="199"/>
    </location>
    <ligand>
        <name>GTP</name>
        <dbReference type="ChEBI" id="CHEBI:37565"/>
    </ligand>
</feature>
<keyword evidence="11" id="KW-1185">Reference proteome</keyword>
<dbReference type="Gene3D" id="3.40.50.300">
    <property type="entry name" value="P-loop containing nucleotide triphosphate hydrolases"/>
    <property type="match status" value="1"/>
</dbReference>
<evidence type="ECO:0000256" key="5">
    <source>
        <dbReference type="ARBA" id="ARBA00023134"/>
    </source>
</evidence>
<proteinExistence type="predicted"/>
<dbReference type="InterPro" id="IPR001019">
    <property type="entry name" value="Gprotein_alpha_su"/>
</dbReference>
<dbReference type="FunFam" id="3.40.50.300:FF:000692">
    <property type="entry name" value="Guanine nucleotide-binding protein subunit alpha"/>
    <property type="match status" value="1"/>
</dbReference>
<dbReference type="Gene3D" id="1.10.400.10">
    <property type="entry name" value="GI Alpha 1, domain 2-like"/>
    <property type="match status" value="1"/>
</dbReference>
<dbReference type="PRINTS" id="PR01241">
    <property type="entry name" value="GPROTEINAFNG"/>
</dbReference>
<keyword evidence="3 8" id="KW-0547">Nucleotide-binding</keyword>
<evidence type="ECO:0000256" key="8">
    <source>
        <dbReference type="PIRSR" id="PIRSR601019-1"/>
    </source>
</evidence>
<dbReference type="GO" id="GO:0000750">
    <property type="term" value="P:pheromone-dependent signal transduction involved in conjugation with cellular fusion"/>
    <property type="evidence" value="ECO:0007669"/>
    <property type="project" value="TreeGrafter"/>
</dbReference>
<feature type="binding site" evidence="8">
    <location>
        <begin position="287"/>
        <end position="290"/>
    </location>
    <ligand>
        <name>GTP</name>
        <dbReference type="ChEBI" id="CHEBI:37565"/>
    </ligand>
</feature>
<dbReference type="STRING" id="1314790.A0A1Y1Y514"/>
<evidence type="ECO:0000256" key="3">
    <source>
        <dbReference type="ARBA" id="ARBA00022741"/>
    </source>
</evidence>
<evidence type="ECO:0000256" key="4">
    <source>
        <dbReference type="ARBA" id="ARBA00022842"/>
    </source>
</evidence>
<keyword evidence="4 9" id="KW-0460">Magnesium</keyword>
<dbReference type="PROSITE" id="PS51882">
    <property type="entry name" value="G_ALPHA"/>
    <property type="match status" value="1"/>
</dbReference>
<keyword evidence="6" id="KW-0564">Palmitate</keyword>
<keyword evidence="7" id="KW-0807">Transducer</keyword>
<gene>
    <name evidence="10" type="ORF">K493DRAFT_375701</name>
</gene>
<feature type="binding site" evidence="8">
    <location>
        <begin position="168"/>
        <end position="169"/>
    </location>
    <ligand>
        <name>GTP</name>
        <dbReference type="ChEBI" id="CHEBI:37565"/>
    </ligand>
</feature>
<dbReference type="SUPFAM" id="SSF47895">
    <property type="entry name" value="Transducin (alpha subunit), insertion domain"/>
    <property type="match status" value="1"/>
</dbReference>
<dbReference type="GO" id="GO:0046872">
    <property type="term" value="F:metal ion binding"/>
    <property type="evidence" value="ECO:0007669"/>
    <property type="project" value="UniProtKB-KW"/>
</dbReference>
<protein>
    <submittedName>
        <fullName evidence="10">Guanine nucleotide-binding protein alpha subunit</fullName>
    </submittedName>
</protein>
<evidence type="ECO:0000256" key="6">
    <source>
        <dbReference type="ARBA" id="ARBA00023139"/>
    </source>
</evidence>
<dbReference type="GO" id="GO:0001664">
    <property type="term" value="F:G protein-coupled receptor binding"/>
    <property type="evidence" value="ECO:0007669"/>
    <property type="project" value="InterPro"/>
</dbReference>
<evidence type="ECO:0000256" key="9">
    <source>
        <dbReference type="PIRSR" id="PIRSR601019-2"/>
    </source>
</evidence>
<dbReference type="InterPro" id="IPR027417">
    <property type="entry name" value="P-loop_NTPase"/>
</dbReference>
<comment type="caution">
    <text evidence="10">The sequence shown here is derived from an EMBL/GenBank/DDBJ whole genome shotgun (WGS) entry which is preliminary data.</text>
</comment>
<dbReference type="Proteomes" id="UP000193498">
    <property type="component" value="Unassembled WGS sequence"/>
</dbReference>
<keyword evidence="6" id="KW-0449">Lipoprotein</keyword>
<feature type="binding site" evidence="8">
    <location>
        <begin position="218"/>
        <end position="222"/>
    </location>
    <ligand>
        <name>GTP</name>
        <dbReference type="ChEBI" id="CHEBI:37565"/>
    </ligand>
</feature>
<dbReference type="GO" id="GO:0005525">
    <property type="term" value="F:GTP binding"/>
    <property type="evidence" value="ECO:0007669"/>
    <property type="project" value="UniProtKB-KW"/>
</dbReference>
<dbReference type="GO" id="GO:0005834">
    <property type="term" value="C:heterotrimeric G-protein complex"/>
    <property type="evidence" value="ECO:0007669"/>
    <property type="project" value="InterPro"/>
</dbReference>
<dbReference type="SUPFAM" id="SSF52540">
    <property type="entry name" value="P-loop containing nucleoside triphosphate hydrolases"/>
    <property type="match status" value="1"/>
</dbReference>
<feature type="binding site" evidence="9">
    <location>
        <position position="65"/>
    </location>
    <ligand>
        <name>Mg(2+)</name>
        <dbReference type="ChEBI" id="CHEBI:18420"/>
    </ligand>
</feature>
<keyword evidence="2 9" id="KW-0479">Metal-binding</keyword>
<dbReference type="GO" id="GO:0003924">
    <property type="term" value="F:GTPase activity"/>
    <property type="evidence" value="ECO:0007669"/>
    <property type="project" value="InterPro"/>
</dbReference>
<dbReference type="PANTHER" id="PTHR10218">
    <property type="entry name" value="GTP-BINDING PROTEIN ALPHA SUBUNIT"/>
    <property type="match status" value="1"/>
</dbReference>
<dbReference type="GO" id="GO:0005737">
    <property type="term" value="C:cytoplasm"/>
    <property type="evidence" value="ECO:0007669"/>
    <property type="project" value="TreeGrafter"/>
</dbReference>
<organism evidence="10 11">
    <name type="scientific">Basidiobolus meristosporus CBS 931.73</name>
    <dbReference type="NCBI Taxonomy" id="1314790"/>
    <lineage>
        <taxon>Eukaryota</taxon>
        <taxon>Fungi</taxon>
        <taxon>Fungi incertae sedis</taxon>
        <taxon>Zoopagomycota</taxon>
        <taxon>Entomophthoromycotina</taxon>
        <taxon>Basidiobolomycetes</taxon>
        <taxon>Basidiobolales</taxon>
        <taxon>Basidiobolaceae</taxon>
        <taxon>Basidiobolus</taxon>
    </lineage>
</organism>
<sequence>MDNQCSPPNPISDRIPVSMGCCVSSEDLESKLKHQEIENQIKQDSWAHKNEVKMLLLGAGESGKSTVVKQMKLIHEGGYTDEERLAFRSVIFTNATQSMKAILEAMRLMGIVLGDNGNHPFASTIVALPDQIEGERLAPGVTEAIRYLWNDRGIQNCFSRSREFQLNDSAIYYFECIERIGQPDYIPNDQDILRSRVKTTGITETSFVVGSVIYRLLDVGGQRSERKKWIHCFEDVMAIIFMVAVSEYDQSLIEDDTVNRMQEALTLFDSICNSRWFVKTSIILFLNKIDLLREKLPISPMSDYFPDFEGGEDFDAATQYLIQRFQALNKSDAKQVYAHLTCATDTQQMSFVMAAVNDIVIQTNLRGCGFL</sequence>
<dbReference type="GO" id="GO:0007186">
    <property type="term" value="P:G protein-coupled receptor signaling pathway"/>
    <property type="evidence" value="ECO:0007669"/>
    <property type="project" value="InterPro"/>
</dbReference>
<evidence type="ECO:0000256" key="2">
    <source>
        <dbReference type="ARBA" id="ARBA00022723"/>
    </source>
</evidence>
<dbReference type="SMART" id="SM00275">
    <property type="entry name" value="G_alpha"/>
    <property type="match status" value="1"/>
</dbReference>
<feature type="binding site" evidence="8">
    <location>
        <begin position="61"/>
        <end position="66"/>
    </location>
    <ligand>
        <name>GTP</name>
        <dbReference type="ChEBI" id="CHEBI:37565"/>
    </ligand>
</feature>
<dbReference type="InParanoid" id="A0A1Y1Y514"/>
<dbReference type="Pfam" id="PF00503">
    <property type="entry name" value="G-alpha"/>
    <property type="match status" value="1"/>
</dbReference>